<dbReference type="Proteomes" id="UP000653305">
    <property type="component" value="Unassembled WGS sequence"/>
</dbReference>
<organism evidence="2 3">
    <name type="scientific">Phtheirospermum japonicum</name>
    <dbReference type="NCBI Taxonomy" id="374723"/>
    <lineage>
        <taxon>Eukaryota</taxon>
        <taxon>Viridiplantae</taxon>
        <taxon>Streptophyta</taxon>
        <taxon>Embryophyta</taxon>
        <taxon>Tracheophyta</taxon>
        <taxon>Spermatophyta</taxon>
        <taxon>Magnoliopsida</taxon>
        <taxon>eudicotyledons</taxon>
        <taxon>Gunneridae</taxon>
        <taxon>Pentapetalae</taxon>
        <taxon>asterids</taxon>
        <taxon>lamiids</taxon>
        <taxon>Lamiales</taxon>
        <taxon>Orobanchaceae</taxon>
        <taxon>Orobanchaceae incertae sedis</taxon>
        <taxon>Phtheirospermum</taxon>
    </lineage>
</organism>
<proteinExistence type="predicted"/>
<feature type="region of interest" description="Disordered" evidence="1">
    <location>
        <begin position="64"/>
        <end position="149"/>
    </location>
</feature>
<sequence length="149" mass="16458">MYAAPEHLSKFYLSAYLDSLKGSGWSIFLVRGDFPKECPVNGSNGYGRWLTPEDAKKAIIAASRKRDRRKGIVLSDDDDDEDDDGALKDAIAASLRDSSTADEKQPESSGNENENENVSQVNEKQPDSSENENENTKVEKGEKKSRVEG</sequence>
<dbReference type="GO" id="GO:0016579">
    <property type="term" value="P:protein deubiquitination"/>
    <property type="evidence" value="ECO:0007669"/>
    <property type="project" value="InterPro"/>
</dbReference>
<evidence type="ECO:0000313" key="3">
    <source>
        <dbReference type="Proteomes" id="UP000653305"/>
    </source>
</evidence>
<protein>
    <submittedName>
        <fullName evidence="2">Putative ataxin-3 homolog</fullName>
    </submittedName>
</protein>
<comment type="caution">
    <text evidence="2">The sequence shown here is derived from an EMBL/GenBank/DDBJ whole genome shotgun (WGS) entry which is preliminary data.</text>
</comment>
<accession>A0A830DNN1</accession>
<dbReference type="GO" id="GO:0004843">
    <property type="term" value="F:cysteine-type deubiquitinase activity"/>
    <property type="evidence" value="ECO:0007669"/>
    <property type="project" value="InterPro"/>
</dbReference>
<name>A0A830DNN1_9LAMI</name>
<evidence type="ECO:0000256" key="1">
    <source>
        <dbReference type="SAM" id="MobiDB-lite"/>
    </source>
</evidence>
<dbReference type="PANTHER" id="PTHR14159:SF0">
    <property type="entry name" value="ATAXIN-3-RELATED"/>
    <property type="match status" value="1"/>
</dbReference>
<dbReference type="InterPro" id="IPR033865">
    <property type="entry name" value="Ataxin-3"/>
</dbReference>
<dbReference type="PANTHER" id="PTHR14159">
    <property type="entry name" value="ATAXIN-3-RELATED"/>
    <property type="match status" value="1"/>
</dbReference>
<evidence type="ECO:0000313" key="2">
    <source>
        <dbReference type="EMBL" id="GFQ08844.1"/>
    </source>
</evidence>
<dbReference type="AlphaFoldDB" id="A0A830DNN1"/>
<feature type="compositionally biased region" description="Basic and acidic residues" evidence="1">
    <location>
        <begin position="134"/>
        <end position="149"/>
    </location>
</feature>
<dbReference type="EMBL" id="BMAC01010059">
    <property type="protein sequence ID" value="GFQ08844.1"/>
    <property type="molecule type" value="Genomic_DNA"/>
</dbReference>
<feature type="compositionally biased region" description="Acidic residues" evidence="1">
    <location>
        <begin position="75"/>
        <end position="84"/>
    </location>
</feature>
<dbReference type="OrthoDB" id="10063692at2759"/>
<dbReference type="Gene3D" id="3.90.70.40">
    <property type="match status" value="1"/>
</dbReference>
<keyword evidence="3" id="KW-1185">Reference proteome</keyword>
<dbReference type="GO" id="GO:0005634">
    <property type="term" value="C:nucleus"/>
    <property type="evidence" value="ECO:0007669"/>
    <property type="project" value="TreeGrafter"/>
</dbReference>
<feature type="compositionally biased region" description="Low complexity" evidence="1">
    <location>
        <begin position="107"/>
        <end position="123"/>
    </location>
</feature>
<reference evidence="2" key="1">
    <citation type="submission" date="2020-07" db="EMBL/GenBank/DDBJ databases">
        <title>Ethylene signaling mediates host invasion by parasitic plants.</title>
        <authorList>
            <person name="Yoshida S."/>
        </authorList>
    </citation>
    <scope>NUCLEOTIDE SEQUENCE</scope>
    <source>
        <strain evidence="2">Okayama</strain>
    </source>
</reference>
<gene>
    <name evidence="2" type="ORF">PHJA_003028400</name>
</gene>